<keyword evidence="4" id="KW-1185">Reference proteome</keyword>
<sequence length="273" mass="29717">MKCENCGRELSLSDKVCMECGNPVLKDETAAATADVVESPPVQQQGNESALPVEVEADEGKSSNEYVEKTVEISKNYWGFILENLKAPTKRGFENTSKDFIFGYINIFLISLFLGLGMFFQIRGSLGPFGSMVGIGFWNVFPSVLLFTLAAFVVGAAVIFGALKLISKVNVSFHDIVGRFGTLITLCTLLAAAYFIISILGVTMLTGFILLLLIAGAQIAVILTLNSYQESAQGTLDPIYTIFITYAVYFIYLGLTAQMILETVISNLIPFGF</sequence>
<accession>A0ABS6JSL0</accession>
<reference evidence="3 4" key="1">
    <citation type="submission" date="2021-06" db="EMBL/GenBank/DDBJ databases">
        <title>Bacillus sp. RD4P76, an endophyte from a halophyte.</title>
        <authorList>
            <person name="Sun J.-Q."/>
        </authorList>
    </citation>
    <scope>NUCLEOTIDE SEQUENCE [LARGE SCALE GENOMIC DNA]</scope>
    <source>
        <strain evidence="3 4">JCM 17098</strain>
    </source>
</reference>
<evidence type="ECO:0000256" key="1">
    <source>
        <dbReference type="SAM" id="MobiDB-lite"/>
    </source>
</evidence>
<name>A0ABS6JSL0_9BACI</name>
<feature type="transmembrane region" description="Helical" evidence="2">
    <location>
        <begin position="100"/>
        <end position="120"/>
    </location>
</feature>
<dbReference type="RefSeq" id="WP_088076623.1">
    <property type="nucleotide sequence ID" value="NZ_JAHQCR010000036.1"/>
</dbReference>
<proteinExistence type="predicted"/>
<protein>
    <submittedName>
        <fullName evidence="3">Zinc ribbon domain-containing protein</fullName>
    </submittedName>
</protein>
<keyword evidence="2" id="KW-1133">Transmembrane helix</keyword>
<organism evidence="3 4">
    <name type="scientific">Evansella alkalicola</name>
    <dbReference type="NCBI Taxonomy" id="745819"/>
    <lineage>
        <taxon>Bacteria</taxon>
        <taxon>Bacillati</taxon>
        <taxon>Bacillota</taxon>
        <taxon>Bacilli</taxon>
        <taxon>Bacillales</taxon>
        <taxon>Bacillaceae</taxon>
        <taxon>Evansella</taxon>
    </lineage>
</organism>
<feature type="transmembrane region" description="Helical" evidence="2">
    <location>
        <begin position="140"/>
        <end position="163"/>
    </location>
</feature>
<feature type="region of interest" description="Disordered" evidence="1">
    <location>
        <begin position="37"/>
        <end position="62"/>
    </location>
</feature>
<evidence type="ECO:0000313" key="4">
    <source>
        <dbReference type="Proteomes" id="UP000790580"/>
    </source>
</evidence>
<dbReference type="Proteomes" id="UP000790580">
    <property type="component" value="Unassembled WGS sequence"/>
</dbReference>
<keyword evidence="2" id="KW-0472">Membrane</keyword>
<evidence type="ECO:0000313" key="3">
    <source>
        <dbReference type="EMBL" id="MBU9721551.1"/>
    </source>
</evidence>
<keyword evidence="2" id="KW-0812">Transmembrane</keyword>
<dbReference type="EMBL" id="JAHQCR010000036">
    <property type="protein sequence ID" value="MBU9721551.1"/>
    <property type="molecule type" value="Genomic_DNA"/>
</dbReference>
<feature type="transmembrane region" description="Helical" evidence="2">
    <location>
        <begin position="240"/>
        <end position="261"/>
    </location>
</feature>
<comment type="caution">
    <text evidence="3">The sequence shown here is derived from an EMBL/GenBank/DDBJ whole genome shotgun (WGS) entry which is preliminary data.</text>
</comment>
<feature type="transmembrane region" description="Helical" evidence="2">
    <location>
        <begin position="183"/>
        <end position="202"/>
    </location>
</feature>
<gene>
    <name evidence="3" type="ORF">KS407_08850</name>
</gene>
<feature type="transmembrane region" description="Helical" evidence="2">
    <location>
        <begin position="208"/>
        <end position="228"/>
    </location>
</feature>
<evidence type="ECO:0000256" key="2">
    <source>
        <dbReference type="SAM" id="Phobius"/>
    </source>
</evidence>